<evidence type="ECO:0000313" key="7">
    <source>
        <dbReference type="EMBL" id="CAG5929582.1"/>
    </source>
</evidence>
<dbReference type="Proteomes" id="UP000677803">
    <property type="component" value="Unassembled WGS sequence"/>
</dbReference>
<sequence>MSLSVLLCVLLSCGLTLGVPHETQTCVPDECNLLKELGALTEKQKTVEAKLKESEDKILELQKKASKKVVFSAAVGGSGAIGPFPTDTTVKYRTVRTNLGSAYNPSTGIFTAPVQGIYHFSFFYHAGGSHYAHLVLIQNDGKVAEAYDHKTNADTADNGGNAVFLHLEQGDNVFVRLGANTHIWGNDHISTFSGFLLYEV</sequence>
<evidence type="ECO:0000256" key="1">
    <source>
        <dbReference type="ARBA" id="ARBA00004613"/>
    </source>
</evidence>
<dbReference type="PANTHER" id="PTHR22923">
    <property type="entry name" value="CEREBELLIN-RELATED"/>
    <property type="match status" value="1"/>
</dbReference>
<keyword evidence="2" id="KW-0964">Secreted</keyword>
<dbReference type="PROSITE" id="PS50871">
    <property type="entry name" value="C1Q"/>
    <property type="match status" value="1"/>
</dbReference>
<evidence type="ECO:0000256" key="2">
    <source>
        <dbReference type="ARBA" id="ARBA00022525"/>
    </source>
</evidence>
<dbReference type="AlphaFoldDB" id="A0A8S4BEK4"/>
<dbReference type="EMBL" id="CAJRST010014446">
    <property type="protein sequence ID" value="CAG5929582.1"/>
    <property type="molecule type" value="Genomic_DNA"/>
</dbReference>
<keyword evidence="3 5" id="KW-0732">Signal</keyword>
<evidence type="ECO:0000256" key="4">
    <source>
        <dbReference type="SAM" id="Coils"/>
    </source>
</evidence>
<reference evidence="7" key="1">
    <citation type="submission" date="2021-05" db="EMBL/GenBank/DDBJ databases">
        <authorList>
            <person name="Tigano A."/>
        </authorList>
    </citation>
    <scope>NUCLEOTIDE SEQUENCE</scope>
</reference>
<organism evidence="7 8">
    <name type="scientific">Menidia menidia</name>
    <name type="common">Atlantic silverside</name>
    <dbReference type="NCBI Taxonomy" id="238744"/>
    <lineage>
        <taxon>Eukaryota</taxon>
        <taxon>Metazoa</taxon>
        <taxon>Chordata</taxon>
        <taxon>Craniata</taxon>
        <taxon>Vertebrata</taxon>
        <taxon>Euteleostomi</taxon>
        <taxon>Actinopterygii</taxon>
        <taxon>Neopterygii</taxon>
        <taxon>Teleostei</taxon>
        <taxon>Neoteleostei</taxon>
        <taxon>Acanthomorphata</taxon>
        <taxon>Ovalentaria</taxon>
        <taxon>Atherinomorphae</taxon>
        <taxon>Atheriniformes</taxon>
        <taxon>Atherinopsidae</taxon>
        <taxon>Menidiinae</taxon>
        <taxon>Menidia</taxon>
    </lineage>
</organism>
<evidence type="ECO:0000313" key="8">
    <source>
        <dbReference type="Proteomes" id="UP000677803"/>
    </source>
</evidence>
<dbReference type="InterPro" id="IPR001073">
    <property type="entry name" value="C1q_dom"/>
</dbReference>
<dbReference type="InterPro" id="IPR050822">
    <property type="entry name" value="Cerebellin_Synaptic_Org"/>
</dbReference>
<feature type="chain" id="PRO_5035924336" evidence="5">
    <location>
        <begin position="19"/>
        <end position="200"/>
    </location>
</feature>
<keyword evidence="4" id="KW-0175">Coiled coil</keyword>
<dbReference type="PRINTS" id="PR00007">
    <property type="entry name" value="COMPLEMNTC1Q"/>
</dbReference>
<dbReference type="SUPFAM" id="SSF49842">
    <property type="entry name" value="TNF-like"/>
    <property type="match status" value="1"/>
</dbReference>
<evidence type="ECO:0000256" key="3">
    <source>
        <dbReference type="ARBA" id="ARBA00022729"/>
    </source>
</evidence>
<dbReference type="OrthoDB" id="6154955at2759"/>
<evidence type="ECO:0000256" key="5">
    <source>
        <dbReference type="SAM" id="SignalP"/>
    </source>
</evidence>
<comment type="subcellular location">
    <subcellularLocation>
        <location evidence="1">Secreted</location>
    </subcellularLocation>
</comment>
<feature type="signal peptide" evidence="5">
    <location>
        <begin position="1"/>
        <end position="18"/>
    </location>
</feature>
<feature type="domain" description="C1q" evidence="6">
    <location>
        <begin position="64"/>
        <end position="200"/>
    </location>
</feature>
<evidence type="ECO:0000259" key="6">
    <source>
        <dbReference type="PROSITE" id="PS50871"/>
    </source>
</evidence>
<dbReference type="SMART" id="SM00110">
    <property type="entry name" value="C1Q"/>
    <property type="match status" value="1"/>
</dbReference>
<dbReference type="InterPro" id="IPR008983">
    <property type="entry name" value="Tumour_necrosis_fac-like_dom"/>
</dbReference>
<proteinExistence type="predicted"/>
<name>A0A8S4BEK4_9TELE</name>
<keyword evidence="8" id="KW-1185">Reference proteome</keyword>
<gene>
    <name evidence="7" type="ORF">MMEN_LOCUS13202</name>
</gene>
<feature type="coiled-coil region" evidence="4">
    <location>
        <begin position="37"/>
        <end position="64"/>
    </location>
</feature>
<dbReference type="Pfam" id="PF00386">
    <property type="entry name" value="C1q"/>
    <property type="match status" value="1"/>
</dbReference>
<dbReference type="Gene3D" id="2.60.120.40">
    <property type="match status" value="1"/>
</dbReference>
<dbReference type="GO" id="GO:0005576">
    <property type="term" value="C:extracellular region"/>
    <property type="evidence" value="ECO:0007669"/>
    <property type="project" value="UniProtKB-SubCell"/>
</dbReference>
<protein>
    <submittedName>
        <fullName evidence="7">(Atlantic silverside) hypothetical protein</fullName>
    </submittedName>
</protein>
<accession>A0A8S4BEK4</accession>
<comment type="caution">
    <text evidence="7">The sequence shown here is derived from an EMBL/GenBank/DDBJ whole genome shotgun (WGS) entry which is preliminary data.</text>
</comment>
<dbReference type="PANTHER" id="PTHR22923:SF102">
    <property type="entry name" value="CEREBELLIN 13-RELATED"/>
    <property type="match status" value="1"/>
</dbReference>